<gene>
    <name evidence="1" type="primary">ORF10812</name>
</gene>
<reference evidence="1" key="1">
    <citation type="submission" date="2014-12" db="EMBL/GenBank/DDBJ databases">
        <title>Insight into the proteome of Arion vulgaris.</title>
        <authorList>
            <person name="Aradska J."/>
            <person name="Bulat T."/>
            <person name="Smidak R."/>
            <person name="Sarate P."/>
            <person name="Gangsoo J."/>
            <person name="Sialana F."/>
            <person name="Bilban M."/>
            <person name="Lubec G."/>
        </authorList>
    </citation>
    <scope>NUCLEOTIDE SEQUENCE</scope>
    <source>
        <tissue evidence="1">Skin</tissue>
    </source>
</reference>
<protein>
    <submittedName>
        <fullName evidence="1">Uncharacterized protein</fullName>
    </submittedName>
</protein>
<dbReference type="AlphaFoldDB" id="A0A0B6Y3R4"/>
<proteinExistence type="predicted"/>
<organism evidence="1">
    <name type="scientific">Arion vulgaris</name>
    <dbReference type="NCBI Taxonomy" id="1028688"/>
    <lineage>
        <taxon>Eukaryota</taxon>
        <taxon>Metazoa</taxon>
        <taxon>Spiralia</taxon>
        <taxon>Lophotrochozoa</taxon>
        <taxon>Mollusca</taxon>
        <taxon>Gastropoda</taxon>
        <taxon>Heterobranchia</taxon>
        <taxon>Euthyneura</taxon>
        <taxon>Panpulmonata</taxon>
        <taxon>Eupulmonata</taxon>
        <taxon>Stylommatophora</taxon>
        <taxon>Helicina</taxon>
        <taxon>Arionoidea</taxon>
        <taxon>Arionidae</taxon>
        <taxon>Arion</taxon>
    </lineage>
</organism>
<sequence length="57" mass="6860">MKRHNSLEKNILEGIMPNKQRRENPRRIWVQDIKDELNITPAEIGHHTKNREAFRVT</sequence>
<evidence type="ECO:0000313" key="1">
    <source>
        <dbReference type="EMBL" id="CEK50456.1"/>
    </source>
</evidence>
<feature type="non-terminal residue" evidence="1">
    <location>
        <position position="57"/>
    </location>
</feature>
<name>A0A0B6Y3R4_9EUPU</name>
<dbReference type="EMBL" id="HACG01003591">
    <property type="protein sequence ID" value="CEK50456.1"/>
    <property type="molecule type" value="Transcribed_RNA"/>
</dbReference>
<accession>A0A0B6Y3R4</accession>